<evidence type="ECO:0000313" key="2">
    <source>
        <dbReference type="EMBL" id="GAA4871055.1"/>
    </source>
</evidence>
<dbReference type="PANTHER" id="PTHR33993:SF1">
    <property type="entry name" value="GLYOXALASE FAMILY PROTEIN"/>
    <property type="match status" value="1"/>
</dbReference>
<dbReference type="PROSITE" id="PS51819">
    <property type="entry name" value="VOC"/>
    <property type="match status" value="1"/>
</dbReference>
<proteinExistence type="predicted"/>
<organism evidence="2 3">
    <name type="scientific">Luteimonas vadosa</name>
    <dbReference type="NCBI Taxonomy" id="1165507"/>
    <lineage>
        <taxon>Bacteria</taxon>
        <taxon>Pseudomonadati</taxon>
        <taxon>Pseudomonadota</taxon>
        <taxon>Gammaproteobacteria</taxon>
        <taxon>Lysobacterales</taxon>
        <taxon>Lysobacteraceae</taxon>
        <taxon>Luteimonas</taxon>
    </lineage>
</organism>
<dbReference type="Gene3D" id="3.10.180.10">
    <property type="entry name" value="2,3-Dihydroxybiphenyl 1,2-Dioxygenase, domain 1"/>
    <property type="match status" value="1"/>
</dbReference>
<keyword evidence="3" id="KW-1185">Reference proteome</keyword>
<name>A0ABP9E6X2_9GAMM</name>
<dbReference type="InterPro" id="IPR037523">
    <property type="entry name" value="VOC_core"/>
</dbReference>
<feature type="domain" description="VOC" evidence="1">
    <location>
        <begin position="6"/>
        <end position="116"/>
    </location>
</feature>
<dbReference type="EMBL" id="BAABJY010000007">
    <property type="protein sequence ID" value="GAA4871055.1"/>
    <property type="molecule type" value="Genomic_DNA"/>
</dbReference>
<dbReference type="CDD" id="cd07247">
    <property type="entry name" value="SgaA_N_like"/>
    <property type="match status" value="1"/>
</dbReference>
<protein>
    <submittedName>
        <fullName evidence="2">VOC family protein</fullName>
    </submittedName>
</protein>
<dbReference type="Proteomes" id="UP001501323">
    <property type="component" value="Unassembled WGS sequence"/>
</dbReference>
<dbReference type="SUPFAM" id="SSF54593">
    <property type="entry name" value="Glyoxalase/Bleomycin resistance protein/Dihydroxybiphenyl dioxygenase"/>
    <property type="match status" value="1"/>
</dbReference>
<comment type="caution">
    <text evidence="2">The sequence shown here is derived from an EMBL/GenBank/DDBJ whole genome shotgun (WGS) entry which is preliminary data.</text>
</comment>
<sequence length="119" mass="13218">MPAHEKINYVEYPARDLDATKRFFRAAFGWEFVDYGPEYAAFTGQCLDGGFFKSDLAATTRQGSALIVLYSERLEDTLSNVVLAGGEVVKPIFSFPGGRRFHFTEPSGNELAVWSEPVA</sequence>
<reference evidence="3" key="1">
    <citation type="journal article" date="2019" name="Int. J. Syst. Evol. Microbiol.">
        <title>The Global Catalogue of Microorganisms (GCM) 10K type strain sequencing project: providing services to taxonomists for standard genome sequencing and annotation.</title>
        <authorList>
            <consortium name="The Broad Institute Genomics Platform"/>
            <consortium name="The Broad Institute Genome Sequencing Center for Infectious Disease"/>
            <person name="Wu L."/>
            <person name="Ma J."/>
        </authorList>
    </citation>
    <scope>NUCLEOTIDE SEQUENCE [LARGE SCALE GENOMIC DNA]</scope>
    <source>
        <strain evidence="3">JCM 18392</strain>
    </source>
</reference>
<evidence type="ECO:0000259" key="1">
    <source>
        <dbReference type="PROSITE" id="PS51819"/>
    </source>
</evidence>
<accession>A0ABP9E6X2</accession>
<dbReference type="InterPro" id="IPR029068">
    <property type="entry name" value="Glyas_Bleomycin-R_OHBP_Dase"/>
</dbReference>
<gene>
    <name evidence="2" type="ORF">GCM10023332_24380</name>
</gene>
<dbReference type="InterPro" id="IPR052164">
    <property type="entry name" value="Anthracycline_SecMetBiosynth"/>
</dbReference>
<dbReference type="RefSeq" id="WP_345295828.1">
    <property type="nucleotide sequence ID" value="NZ_BAABJY010000007.1"/>
</dbReference>
<evidence type="ECO:0000313" key="3">
    <source>
        <dbReference type="Proteomes" id="UP001501323"/>
    </source>
</evidence>
<dbReference type="Pfam" id="PF00903">
    <property type="entry name" value="Glyoxalase"/>
    <property type="match status" value="1"/>
</dbReference>
<dbReference type="InterPro" id="IPR004360">
    <property type="entry name" value="Glyas_Fos-R_dOase_dom"/>
</dbReference>
<dbReference type="PANTHER" id="PTHR33993">
    <property type="entry name" value="GLYOXALASE-RELATED"/>
    <property type="match status" value="1"/>
</dbReference>